<dbReference type="GO" id="GO:0005975">
    <property type="term" value="P:carbohydrate metabolic process"/>
    <property type="evidence" value="ECO:0007669"/>
    <property type="project" value="InterPro"/>
</dbReference>
<protein>
    <submittedName>
        <fullName evidence="3">Beta-galactosidase 10</fullName>
    </submittedName>
</protein>
<feature type="domain" description="Beta-galactosidase beta-sandwich" evidence="2">
    <location>
        <begin position="129"/>
        <end position="184"/>
    </location>
</feature>
<comment type="similarity">
    <text evidence="1">Belongs to the glycosyl hydrolase 35 family.</text>
</comment>
<organism evidence="3">
    <name type="scientific">Tanacetum cinerariifolium</name>
    <name type="common">Dalmatian daisy</name>
    <name type="synonym">Chrysanthemum cinerariifolium</name>
    <dbReference type="NCBI Taxonomy" id="118510"/>
    <lineage>
        <taxon>Eukaryota</taxon>
        <taxon>Viridiplantae</taxon>
        <taxon>Streptophyta</taxon>
        <taxon>Embryophyta</taxon>
        <taxon>Tracheophyta</taxon>
        <taxon>Spermatophyta</taxon>
        <taxon>Magnoliopsida</taxon>
        <taxon>eudicotyledons</taxon>
        <taxon>Gunneridae</taxon>
        <taxon>Pentapetalae</taxon>
        <taxon>asterids</taxon>
        <taxon>campanulids</taxon>
        <taxon>Asterales</taxon>
        <taxon>Asteraceae</taxon>
        <taxon>Asteroideae</taxon>
        <taxon>Anthemideae</taxon>
        <taxon>Anthemidinae</taxon>
        <taxon>Tanacetum</taxon>
    </lineage>
</organism>
<evidence type="ECO:0000256" key="1">
    <source>
        <dbReference type="ARBA" id="ARBA00009809"/>
    </source>
</evidence>
<sequence>MVATIVGADGTGESYRMMSQSYGFLDSVVMLILFNLRPVGNNNGFLSNDIAKAINNKHKKENCSVPWIMCQQWDAPDLVINTCNSFYYDHFKPAYPTIPKIWTENWQGWFKTFGGRDPHRPPEDVAYSADVFEDELRTCAAFIANLDDKTEKTVQFQNVSYTLPTWFVSILPECKNVVFNTAKVGSQTSTIEMVPEQLQPFVVSPHKDLKAITSGAGNGTVSPFKLKSSVSLKAGKNEIAILSMTVGLSDVGSFYEWVGAGVTSVKLPSSNANRCMQEQKKLARDNN</sequence>
<dbReference type="GO" id="GO:0004565">
    <property type="term" value="F:beta-galactosidase activity"/>
    <property type="evidence" value="ECO:0007669"/>
    <property type="project" value="UniProtKB-EC"/>
</dbReference>
<comment type="caution">
    <text evidence="3">The sequence shown here is derived from an EMBL/GenBank/DDBJ whole genome shotgun (WGS) entry which is preliminary data.</text>
</comment>
<dbReference type="EMBL" id="BKCJ010000333">
    <property type="protein sequence ID" value="GEU32241.1"/>
    <property type="molecule type" value="Genomic_DNA"/>
</dbReference>
<dbReference type="InterPro" id="IPR001944">
    <property type="entry name" value="Glycoside_Hdrlase_35"/>
</dbReference>
<accession>A0A6L2J5T0</accession>
<dbReference type="Pfam" id="PF17834">
    <property type="entry name" value="GHD"/>
    <property type="match status" value="1"/>
</dbReference>
<dbReference type="AlphaFoldDB" id="A0A6L2J5T0"/>
<reference evidence="3" key="1">
    <citation type="journal article" date="2019" name="Sci. Rep.">
        <title>Draft genome of Tanacetum cinerariifolium, the natural source of mosquito coil.</title>
        <authorList>
            <person name="Yamashiro T."/>
            <person name="Shiraishi A."/>
            <person name="Satake H."/>
            <person name="Nakayama K."/>
        </authorList>
    </citation>
    <scope>NUCLEOTIDE SEQUENCE</scope>
</reference>
<gene>
    <name evidence="3" type="ORF">Tci_004219</name>
</gene>
<dbReference type="SUPFAM" id="SSF51445">
    <property type="entry name" value="(Trans)glycosidases"/>
    <property type="match status" value="1"/>
</dbReference>
<proteinExistence type="inferred from homology"/>
<evidence type="ECO:0000259" key="2">
    <source>
        <dbReference type="Pfam" id="PF17834"/>
    </source>
</evidence>
<dbReference type="Gene3D" id="3.20.20.80">
    <property type="entry name" value="Glycosidases"/>
    <property type="match status" value="1"/>
</dbReference>
<name>A0A6L2J5T0_TANCI</name>
<dbReference type="InterPro" id="IPR041392">
    <property type="entry name" value="GHD"/>
</dbReference>
<dbReference type="PANTHER" id="PTHR23421">
    <property type="entry name" value="BETA-GALACTOSIDASE RELATED"/>
    <property type="match status" value="1"/>
</dbReference>
<evidence type="ECO:0000313" key="3">
    <source>
        <dbReference type="EMBL" id="GEU32241.1"/>
    </source>
</evidence>
<dbReference type="InterPro" id="IPR017853">
    <property type="entry name" value="GH"/>
</dbReference>